<organism evidence="2 3">
    <name type="scientific">Streptomyces glaucescens</name>
    <dbReference type="NCBI Taxonomy" id="1907"/>
    <lineage>
        <taxon>Bacteria</taxon>
        <taxon>Bacillati</taxon>
        <taxon>Actinomycetota</taxon>
        <taxon>Actinomycetes</taxon>
        <taxon>Kitasatosporales</taxon>
        <taxon>Streptomycetaceae</taxon>
        <taxon>Streptomyces</taxon>
    </lineage>
</organism>
<keyword evidence="1" id="KW-0472">Membrane</keyword>
<dbReference type="HOGENOM" id="CLU_067815_1_0_11"/>
<dbReference type="AlphaFoldDB" id="A0A089X7G1"/>
<dbReference type="STRING" id="1907.SGLAU_19450"/>
<evidence type="ECO:0008006" key="4">
    <source>
        <dbReference type="Google" id="ProtNLM"/>
    </source>
</evidence>
<protein>
    <recommendedName>
        <fullName evidence="4">CU044_5270 family protein</fullName>
    </recommendedName>
</protein>
<dbReference type="NCBIfam" id="NF038083">
    <property type="entry name" value="CU044_5270_fam"/>
    <property type="match status" value="1"/>
</dbReference>
<dbReference type="KEGG" id="sgu:SGLAU_19450"/>
<proteinExistence type="predicted"/>
<evidence type="ECO:0000313" key="2">
    <source>
        <dbReference type="EMBL" id="AIR99847.1"/>
    </source>
</evidence>
<sequence>MTEIRRPDEAPARPRRRWLRPALVAGTVAAVTAAALTVAVPSGGDSPAPPSRATVALLEDIALAAEHQDGRYGEIRDDQFVYVDSKVSYARTGEGMKTRIPPLHRQELWVTVDGDHTGLKLEEGEKPMWIEPDVRRGGPGWEVSSFYRHLETLPTDPGAMYDYLRETAPKYSGQEPDQAMFVLVGELTRNAIVPPAQAAALYRAVARIPGVTVIENAVDAAGRKGVAITRQDPDNPSRDEWIFDKSTYEFLGERTVASEDYSDVKEGTVTSNTAVLRRAVVDKPGQRP</sequence>
<feature type="transmembrane region" description="Helical" evidence="1">
    <location>
        <begin position="21"/>
        <end position="40"/>
    </location>
</feature>
<gene>
    <name evidence="2" type="ORF">SGLAU_19450</name>
</gene>
<name>A0A089X7G1_STRGA</name>
<dbReference type="EMBL" id="CP009438">
    <property type="protein sequence ID" value="AIR99847.1"/>
    <property type="molecule type" value="Genomic_DNA"/>
</dbReference>
<reference evidence="3" key="1">
    <citation type="journal article" date="2015" name="J. Biotechnol.">
        <title>Complete genome sequence of the actinobacterium Streptomyces glaucescens GLA.O (DSM 40922) consisting of a linear chromosome and one linear plasmid.</title>
        <authorList>
            <person name="Ortseifen V."/>
            <person name="Winkler A."/>
            <person name="Albersmeier A."/>
            <person name="Wendler S."/>
            <person name="Puhler A."/>
            <person name="Kalinowski J."/>
            <person name="Ruckert C."/>
        </authorList>
    </citation>
    <scope>NUCLEOTIDE SEQUENCE [LARGE SCALE GENOMIC DNA]</scope>
    <source>
        <strain evidence="3">DSM 40922 / GLA O</strain>
    </source>
</reference>
<dbReference type="InterPro" id="IPR047789">
    <property type="entry name" value="CU044_5270-like"/>
</dbReference>
<keyword evidence="1" id="KW-0812">Transmembrane</keyword>
<keyword evidence="3" id="KW-1185">Reference proteome</keyword>
<evidence type="ECO:0000313" key="3">
    <source>
        <dbReference type="Proteomes" id="UP000029482"/>
    </source>
</evidence>
<accession>A0A089X7G1</accession>
<keyword evidence="1" id="KW-1133">Transmembrane helix</keyword>
<dbReference type="Proteomes" id="UP000029482">
    <property type="component" value="Chromosome"/>
</dbReference>
<dbReference type="eggNOG" id="ENOG5033NHJ">
    <property type="taxonomic scope" value="Bacteria"/>
</dbReference>
<evidence type="ECO:0000256" key="1">
    <source>
        <dbReference type="SAM" id="Phobius"/>
    </source>
</evidence>